<dbReference type="AlphaFoldDB" id="A0A843VF82"/>
<name>A0A843VF82_COLES</name>
<dbReference type="Proteomes" id="UP000652761">
    <property type="component" value="Unassembled WGS sequence"/>
</dbReference>
<gene>
    <name evidence="1" type="ORF">Taro_022701</name>
</gene>
<sequence>MLGQSSYTVSIEGDFFALNCCISLEGKLSDALWGTRVKGKHTKRGPCLKAGKRVRKEEHKVFRSTS</sequence>
<dbReference type="EMBL" id="NMUH01001211">
    <property type="protein sequence ID" value="MQL90119.1"/>
    <property type="molecule type" value="Genomic_DNA"/>
</dbReference>
<evidence type="ECO:0000313" key="2">
    <source>
        <dbReference type="Proteomes" id="UP000652761"/>
    </source>
</evidence>
<evidence type="ECO:0000313" key="1">
    <source>
        <dbReference type="EMBL" id="MQL90119.1"/>
    </source>
</evidence>
<keyword evidence="2" id="KW-1185">Reference proteome</keyword>
<reference evidence="1" key="1">
    <citation type="submission" date="2017-07" db="EMBL/GenBank/DDBJ databases">
        <title>Taro Niue Genome Assembly and Annotation.</title>
        <authorList>
            <person name="Atibalentja N."/>
            <person name="Keating K."/>
            <person name="Fields C.J."/>
        </authorList>
    </citation>
    <scope>NUCLEOTIDE SEQUENCE</scope>
    <source>
        <strain evidence="1">Niue_2</strain>
        <tissue evidence="1">Leaf</tissue>
    </source>
</reference>
<comment type="caution">
    <text evidence="1">The sequence shown here is derived from an EMBL/GenBank/DDBJ whole genome shotgun (WGS) entry which is preliminary data.</text>
</comment>
<organism evidence="1 2">
    <name type="scientific">Colocasia esculenta</name>
    <name type="common">Wild taro</name>
    <name type="synonym">Arum esculentum</name>
    <dbReference type="NCBI Taxonomy" id="4460"/>
    <lineage>
        <taxon>Eukaryota</taxon>
        <taxon>Viridiplantae</taxon>
        <taxon>Streptophyta</taxon>
        <taxon>Embryophyta</taxon>
        <taxon>Tracheophyta</taxon>
        <taxon>Spermatophyta</taxon>
        <taxon>Magnoliopsida</taxon>
        <taxon>Liliopsida</taxon>
        <taxon>Araceae</taxon>
        <taxon>Aroideae</taxon>
        <taxon>Colocasieae</taxon>
        <taxon>Colocasia</taxon>
    </lineage>
</organism>
<accession>A0A843VF82</accession>
<proteinExistence type="predicted"/>
<protein>
    <submittedName>
        <fullName evidence="1">Uncharacterized protein</fullName>
    </submittedName>
</protein>